<feature type="region of interest" description="Disordered" evidence="1">
    <location>
        <begin position="151"/>
        <end position="171"/>
    </location>
</feature>
<evidence type="ECO:0000256" key="1">
    <source>
        <dbReference type="SAM" id="MobiDB-lite"/>
    </source>
</evidence>
<dbReference type="AlphaFoldDB" id="A0A842HA46"/>
<gene>
    <name evidence="3" type="ORF">H5P28_01720</name>
</gene>
<keyword evidence="2" id="KW-1133">Transmembrane helix</keyword>
<protein>
    <submittedName>
        <fullName evidence="3">Type II secretion system protein</fullName>
    </submittedName>
</protein>
<keyword evidence="4" id="KW-1185">Reference proteome</keyword>
<evidence type="ECO:0000313" key="4">
    <source>
        <dbReference type="Proteomes" id="UP000546464"/>
    </source>
</evidence>
<dbReference type="Pfam" id="PF07963">
    <property type="entry name" value="N_methyl"/>
    <property type="match status" value="1"/>
</dbReference>
<sequence length="287" mass="30757">MTLKTKTSGRLRRAFSLIELLSAMAVLAILGTLVVNVVGSVRQQAMTSRSMGSIRALVTANYACAADTGRFAKAENLADTVHWHGKQKSSNNWVGYGGYLTPYLGEDRKVSLCPVFEQILEEDEGNQFNKGTGGYGYNGIYLGNDPAATIAPSGSSGGGNTRPTRPVRTETAANRPSALIDPANTVMFTSAALVKEGGVVETYLSAPYHALSGTELGQRLTPTTHFRFNGKALVAWCDGHVTLEAPNDADTSQNAYGDDNGKYTVGWFGPTDNNGYWNPHYKLGTAY</sequence>
<dbReference type="RefSeq" id="WP_185673973.1">
    <property type="nucleotide sequence ID" value="NZ_JACHVB010000012.1"/>
</dbReference>
<name>A0A842HA46_9BACT</name>
<dbReference type="SUPFAM" id="SSF54523">
    <property type="entry name" value="Pili subunits"/>
    <property type="match status" value="1"/>
</dbReference>
<dbReference type="InterPro" id="IPR012902">
    <property type="entry name" value="N_methyl_site"/>
</dbReference>
<organism evidence="3 4">
    <name type="scientific">Ruficoccus amylovorans</name>
    <dbReference type="NCBI Taxonomy" id="1804625"/>
    <lineage>
        <taxon>Bacteria</taxon>
        <taxon>Pseudomonadati</taxon>
        <taxon>Verrucomicrobiota</taxon>
        <taxon>Opitutia</taxon>
        <taxon>Puniceicoccales</taxon>
        <taxon>Cerasicoccaceae</taxon>
        <taxon>Ruficoccus</taxon>
    </lineage>
</organism>
<feature type="transmembrane region" description="Helical" evidence="2">
    <location>
        <begin position="20"/>
        <end position="41"/>
    </location>
</feature>
<reference evidence="3 4" key="1">
    <citation type="submission" date="2020-07" db="EMBL/GenBank/DDBJ databases">
        <authorList>
            <person name="Feng X."/>
        </authorList>
    </citation>
    <scope>NUCLEOTIDE SEQUENCE [LARGE SCALE GENOMIC DNA]</scope>
    <source>
        <strain evidence="3 4">JCM31066</strain>
    </source>
</reference>
<evidence type="ECO:0000313" key="3">
    <source>
        <dbReference type="EMBL" id="MBC2592968.1"/>
    </source>
</evidence>
<evidence type="ECO:0000256" key="2">
    <source>
        <dbReference type="SAM" id="Phobius"/>
    </source>
</evidence>
<dbReference type="Gene3D" id="3.30.700.10">
    <property type="entry name" value="Glycoprotein, Type 4 Pilin"/>
    <property type="match status" value="1"/>
</dbReference>
<keyword evidence="2" id="KW-0472">Membrane</keyword>
<dbReference type="Proteomes" id="UP000546464">
    <property type="component" value="Unassembled WGS sequence"/>
</dbReference>
<accession>A0A842HA46</accession>
<comment type="caution">
    <text evidence="3">The sequence shown here is derived from an EMBL/GenBank/DDBJ whole genome shotgun (WGS) entry which is preliminary data.</text>
</comment>
<dbReference type="NCBIfam" id="TIGR02532">
    <property type="entry name" value="IV_pilin_GFxxxE"/>
    <property type="match status" value="1"/>
</dbReference>
<keyword evidence="2" id="KW-0812">Transmembrane</keyword>
<dbReference type="EMBL" id="JACHVB010000012">
    <property type="protein sequence ID" value="MBC2592968.1"/>
    <property type="molecule type" value="Genomic_DNA"/>
</dbReference>
<proteinExistence type="predicted"/>
<dbReference type="InterPro" id="IPR045584">
    <property type="entry name" value="Pilin-like"/>
</dbReference>